<dbReference type="InterPro" id="IPR021858">
    <property type="entry name" value="Fun_TF"/>
</dbReference>
<name>A0ABP0C2U5_9PEZI</name>
<evidence type="ECO:0000313" key="10">
    <source>
        <dbReference type="Proteomes" id="UP001642482"/>
    </source>
</evidence>
<evidence type="ECO:0000256" key="3">
    <source>
        <dbReference type="ARBA" id="ARBA00023015"/>
    </source>
</evidence>
<dbReference type="PANTHER" id="PTHR37534:SF49">
    <property type="entry name" value="LYSINE BIOSYNTHESIS REGULATORY PROTEIN LYS14"/>
    <property type="match status" value="1"/>
</dbReference>
<dbReference type="PANTHER" id="PTHR37534">
    <property type="entry name" value="TRANSCRIPTIONAL ACTIVATOR PROTEIN UGA3"/>
    <property type="match status" value="1"/>
</dbReference>
<keyword evidence="6" id="KW-0539">Nucleus</keyword>
<evidence type="ECO:0000256" key="2">
    <source>
        <dbReference type="ARBA" id="ARBA00022833"/>
    </source>
</evidence>
<evidence type="ECO:0000256" key="5">
    <source>
        <dbReference type="ARBA" id="ARBA00023163"/>
    </source>
</evidence>
<dbReference type="InterPro" id="IPR036864">
    <property type="entry name" value="Zn2-C6_fun-type_DNA-bd_sf"/>
</dbReference>
<dbReference type="Proteomes" id="UP001642482">
    <property type="component" value="Unassembled WGS sequence"/>
</dbReference>
<dbReference type="InterPro" id="IPR001138">
    <property type="entry name" value="Zn2Cys6_DnaBD"/>
</dbReference>
<keyword evidence="3" id="KW-0805">Transcription regulation</keyword>
<feature type="compositionally biased region" description="Polar residues" evidence="7">
    <location>
        <begin position="70"/>
        <end position="80"/>
    </location>
</feature>
<comment type="caution">
    <text evidence="9">The sequence shown here is derived from an EMBL/GenBank/DDBJ whole genome shotgun (WGS) entry which is preliminary data.</text>
</comment>
<comment type="subcellular location">
    <subcellularLocation>
        <location evidence="1">Nucleus</location>
    </subcellularLocation>
</comment>
<keyword evidence="5" id="KW-0804">Transcription</keyword>
<dbReference type="EMBL" id="CAWUHD010000064">
    <property type="protein sequence ID" value="CAK7226166.1"/>
    <property type="molecule type" value="Genomic_DNA"/>
</dbReference>
<dbReference type="Pfam" id="PF00172">
    <property type="entry name" value="Zn_clus"/>
    <property type="match status" value="1"/>
</dbReference>
<evidence type="ECO:0000313" key="9">
    <source>
        <dbReference type="EMBL" id="CAK7226166.1"/>
    </source>
</evidence>
<evidence type="ECO:0000256" key="7">
    <source>
        <dbReference type="SAM" id="MobiDB-lite"/>
    </source>
</evidence>
<dbReference type="PROSITE" id="PS50048">
    <property type="entry name" value="ZN2_CY6_FUNGAL_2"/>
    <property type="match status" value="1"/>
</dbReference>
<reference evidence="9 10" key="1">
    <citation type="submission" date="2024-01" db="EMBL/GenBank/DDBJ databases">
        <authorList>
            <person name="Allen C."/>
            <person name="Tagirdzhanova G."/>
        </authorList>
    </citation>
    <scope>NUCLEOTIDE SEQUENCE [LARGE SCALE GENOMIC DNA]</scope>
</reference>
<evidence type="ECO:0000256" key="1">
    <source>
        <dbReference type="ARBA" id="ARBA00004123"/>
    </source>
</evidence>
<protein>
    <recommendedName>
        <fullName evidence="8">Zn(2)-C6 fungal-type domain-containing protein</fullName>
    </recommendedName>
</protein>
<dbReference type="SMART" id="SM00066">
    <property type="entry name" value="GAL4"/>
    <property type="match status" value="1"/>
</dbReference>
<dbReference type="SUPFAM" id="SSF57701">
    <property type="entry name" value="Zn2/Cys6 DNA-binding domain"/>
    <property type="match status" value="1"/>
</dbReference>
<feature type="region of interest" description="Disordered" evidence="7">
    <location>
        <begin position="58"/>
        <end position="80"/>
    </location>
</feature>
<feature type="domain" description="Zn(2)-C6 fungal-type" evidence="8">
    <location>
        <begin position="8"/>
        <end position="38"/>
    </location>
</feature>
<evidence type="ECO:0000256" key="4">
    <source>
        <dbReference type="ARBA" id="ARBA00023125"/>
    </source>
</evidence>
<dbReference type="CDD" id="cd00067">
    <property type="entry name" value="GAL4"/>
    <property type="match status" value="1"/>
</dbReference>
<evidence type="ECO:0000259" key="8">
    <source>
        <dbReference type="PROSITE" id="PS50048"/>
    </source>
</evidence>
<evidence type="ECO:0000256" key="6">
    <source>
        <dbReference type="ARBA" id="ARBA00023242"/>
    </source>
</evidence>
<keyword evidence="2" id="KW-0862">Zinc</keyword>
<proteinExistence type="predicted"/>
<accession>A0ABP0C2U5</accession>
<dbReference type="Gene3D" id="4.10.240.10">
    <property type="entry name" value="Zn(2)-C6 fungal-type DNA-binding domain"/>
    <property type="match status" value="1"/>
</dbReference>
<organism evidence="9 10">
    <name type="scientific">Sporothrix eucalyptigena</name>
    <dbReference type="NCBI Taxonomy" id="1812306"/>
    <lineage>
        <taxon>Eukaryota</taxon>
        <taxon>Fungi</taxon>
        <taxon>Dikarya</taxon>
        <taxon>Ascomycota</taxon>
        <taxon>Pezizomycotina</taxon>
        <taxon>Sordariomycetes</taxon>
        <taxon>Sordariomycetidae</taxon>
        <taxon>Ophiostomatales</taxon>
        <taxon>Ophiostomataceae</taxon>
        <taxon>Sporothrix</taxon>
    </lineage>
</organism>
<keyword evidence="10" id="KW-1185">Reference proteome</keyword>
<keyword evidence="4" id="KW-0238">DNA-binding</keyword>
<dbReference type="Pfam" id="PF11951">
    <property type="entry name" value="Fungal_trans_2"/>
    <property type="match status" value="1"/>
</dbReference>
<sequence>MAKRTRTGCWTCRGRSVKCDENRPACLKCSKAGLSCSYGMRLTWIEDSIARGTCHGREGLAKGKKRRPGATTSTPTSSYHASKAVDTQRFVQMRKNTCFFINTSYDDMVFYLDTDMDEVRGAKRARQQKHIARDVEMYDEVVDIDINEPDFDLDLDLAPPMYRATEQGLHNAVDPSMGISISRDLGGRWAPLFGNISAAESHLLDFYTAIVCAKATMLDERDHNPFRFILLPMAIASTRVYYGLLAVAASKLAAAATATDGANAYAQALALTYRQYALGGLRQFLSTLRPDHPQDLIEALAAAIPLCWFEVADHCQPTWTDHLAAMSTLLAACTCYVESGGLTGAAEDLVQFAWQYFAYHLVTAKTTFPVQQLMTSSGQTALKSPRMISARRKTRVPAPAVAPPSSPTPTLHQQYLRLRPDPTKDSYVDAYQGFSNTLLFLIDEICELRNTPASTRSVEATVQRIEQSLVCLRQLPPKPLADLFNIFGYGSDSEGSSTASDKPGLSDGGSRFLVLESTAEAHRLGALLFLDETCALCWTSIVPQTRAKRSQLVDQIIDLARAILAAEHVTAAFPVWAVFMAGCMAASCGDDGDDSQRQRILSIFSRLEKTMFRSIPPARKVVEMVWRQQDLTVDENPRLATSWDGSFRTWKRAASSSVSATNDHSAPAGSMAVSERAPRCAQFSWERAMIMMGESRLSLT</sequence>
<gene>
    <name evidence="9" type="ORF">SEUCBS140593_006149</name>
</gene>